<dbReference type="CDD" id="cd01392">
    <property type="entry name" value="HTH_LacI"/>
    <property type="match status" value="1"/>
</dbReference>
<feature type="domain" description="HTH lacI-type" evidence="4">
    <location>
        <begin position="2"/>
        <end position="56"/>
    </location>
</feature>
<gene>
    <name evidence="5" type="ORF">SAMN04487977_10770</name>
</gene>
<dbReference type="InterPro" id="IPR000843">
    <property type="entry name" value="HTH_LacI"/>
</dbReference>
<dbReference type="Pfam" id="PF13377">
    <property type="entry name" value="Peripla_BP_3"/>
    <property type="match status" value="1"/>
</dbReference>
<evidence type="ECO:0000313" key="5">
    <source>
        <dbReference type="EMBL" id="SEQ63469.1"/>
    </source>
</evidence>
<protein>
    <submittedName>
        <fullName evidence="5">Transcriptional regulator, LacI family</fullName>
    </submittedName>
</protein>
<keyword evidence="3" id="KW-0804">Transcription</keyword>
<dbReference type="Gene3D" id="1.10.260.40">
    <property type="entry name" value="lambda repressor-like DNA-binding domains"/>
    <property type="match status" value="1"/>
</dbReference>
<dbReference type="SUPFAM" id="SSF53822">
    <property type="entry name" value="Periplasmic binding protein-like I"/>
    <property type="match status" value="1"/>
</dbReference>
<evidence type="ECO:0000256" key="2">
    <source>
        <dbReference type="ARBA" id="ARBA00023125"/>
    </source>
</evidence>
<keyword evidence="2" id="KW-0238">DNA-binding</keyword>
<dbReference type="EMBL" id="FOFU01000007">
    <property type="protein sequence ID" value="SEQ63469.1"/>
    <property type="molecule type" value="Genomic_DNA"/>
</dbReference>
<name>A0A1H9HM93_9SPIR</name>
<evidence type="ECO:0000256" key="1">
    <source>
        <dbReference type="ARBA" id="ARBA00023015"/>
    </source>
</evidence>
<proteinExistence type="predicted"/>
<dbReference type="PANTHER" id="PTHR30146">
    <property type="entry name" value="LACI-RELATED TRANSCRIPTIONAL REPRESSOR"/>
    <property type="match status" value="1"/>
</dbReference>
<dbReference type="SMART" id="SM00354">
    <property type="entry name" value="HTH_LACI"/>
    <property type="match status" value="1"/>
</dbReference>
<evidence type="ECO:0000259" key="4">
    <source>
        <dbReference type="PROSITE" id="PS50932"/>
    </source>
</evidence>
<dbReference type="OrthoDB" id="305766at2"/>
<dbReference type="Pfam" id="PF00356">
    <property type="entry name" value="LacI"/>
    <property type="match status" value="1"/>
</dbReference>
<dbReference type="STRING" id="163.SAMN04487775_101495"/>
<dbReference type="Proteomes" id="UP000182360">
    <property type="component" value="Unassembled WGS sequence"/>
</dbReference>
<dbReference type="InterPro" id="IPR046335">
    <property type="entry name" value="LacI/GalR-like_sensor"/>
</dbReference>
<dbReference type="CDD" id="cd06267">
    <property type="entry name" value="PBP1_LacI_sugar_binding-like"/>
    <property type="match status" value="1"/>
</dbReference>
<dbReference type="InterPro" id="IPR028082">
    <property type="entry name" value="Peripla_BP_I"/>
</dbReference>
<evidence type="ECO:0000313" key="6">
    <source>
        <dbReference type="Proteomes" id="UP000182360"/>
    </source>
</evidence>
<keyword evidence="1" id="KW-0805">Transcription regulation</keyword>
<accession>A0A1H9HM93</accession>
<evidence type="ECO:0000256" key="3">
    <source>
        <dbReference type="ARBA" id="ARBA00023163"/>
    </source>
</evidence>
<dbReference type="GO" id="GO:0000976">
    <property type="term" value="F:transcription cis-regulatory region binding"/>
    <property type="evidence" value="ECO:0007669"/>
    <property type="project" value="TreeGrafter"/>
</dbReference>
<dbReference type="GO" id="GO:0003700">
    <property type="term" value="F:DNA-binding transcription factor activity"/>
    <property type="evidence" value="ECO:0007669"/>
    <property type="project" value="TreeGrafter"/>
</dbReference>
<dbReference type="PROSITE" id="PS50932">
    <property type="entry name" value="HTH_LACI_2"/>
    <property type="match status" value="1"/>
</dbReference>
<dbReference type="SUPFAM" id="SSF47413">
    <property type="entry name" value="lambda repressor-like DNA-binding domains"/>
    <property type="match status" value="1"/>
</dbReference>
<sequence>MVTIYDIAEATGYSAPTVSKALNGLGSLSEETRQRIINKAKELGYEPNISARTLTTKKSYLIGVVYDDTGMNKGFSHPLFSPVLNRFREKIEAAGYDIIFLSRHFNMTYFSHANFRCIDGVIIINPATNNASDFDDFIRTNLPRVSTNTIFKDICTVITANEQGGYAAAEYFINHGHKKIAYISAPVDGISAAPTERYEGFKSALKTYNLYDEELYELSATWDKESAYEAFGRLIKRRKDITAVFVTNDQLAFGVCDYAKDHNIKIPEDISVIGFDDDFAAEYAGLTTFRQSANEIAEISAQMMLDQIDGKTVPPIIRCRPELIERNSVKTIRGFRLF</sequence>
<dbReference type="RefSeq" id="WP_074644427.1">
    <property type="nucleotide sequence ID" value="NZ_FOFU01000007.1"/>
</dbReference>
<dbReference type="AlphaFoldDB" id="A0A1H9HM93"/>
<organism evidence="5 6">
    <name type="scientific">Treponema bryantii</name>
    <dbReference type="NCBI Taxonomy" id="163"/>
    <lineage>
        <taxon>Bacteria</taxon>
        <taxon>Pseudomonadati</taxon>
        <taxon>Spirochaetota</taxon>
        <taxon>Spirochaetia</taxon>
        <taxon>Spirochaetales</taxon>
        <taxon>Treponemataceae</taxon>
        <taxon>Treponema</taxon>
    </lineage>
</organism>
<keyword evidence="6" id="KW-1185">Reference proteome</keyword>
<dbReference type="PANTHER" id="PTHR30146:SF109">
    <property type="entry name" value="HTH-TYPE TRANSCRIPTIONAL REGULATOR GALS"/>
    <property type="match status" value="1"/>
</dbReference>
<reference evidence="5 6" key="1">
    <citation type="submission" date="2016-10" db="EMBL/GenBank/DDBJ databases">
        <authorList>
            <person name="de Groot N.N."/>
        </authorList>
    </citation>
    <scope>NUCLEOTIDE SEQUENCE [LARGE SCALE GENOMIC DNA]</scope>
    <source>
        <strain evidence="5 6">B25</strain>
    </source>
</reference>
<dbReference type="Gene3D" id="3.40.50.2300">
    <property type="match status" value="2"/>
</dbReference>
<dbReference type="InterPro" id="IPR010982">
    <property type="entry name" value="Lambda_DNA-bd_dom_sf"/>
</dbReference>